<dbReference type="PRINTS" id="PR00237">
    <property type="entry name" value="GPCRRHODOPSN"/>
</dbReference>
<feature type="domain" description="G-protein coupled receptors family 1 profile" evidence="11">
    <location>
        <begin position="65"/>
        <end position="315"/>
    </location>
</feature>
<evidence type="ECO:0000256" key="6">
    <source>
        <dbReference type="ARBA" id="ARBA00023136"/>
    </source>
</evidence>
<dbReference type="InterPro" id="IPR017452">
    <property type="entry name" value="GPCR_Rhodpsn_7TM"/>
</dbReference>
<accession>A0A8T2K4P3</accession>
<gene>
    <name evidence="12" type="ORF">GDO86_004314</name>
</gene>
<name>A0A8T2K4P3_9PIPI</name>
<keyword evidence="3 9" id="KW-0812">Transmembrane</keyword>
<keyword evidence="13" id="KW-1185">Reference proteome</keyword>
<keyword evidence="4 10" id="KW-1133">Transmembrane helix</keyword>
<organism evidence="12 13">
    <name type="scientific">Hymenochirus boettgeri</name>
    <name type="common">Congo dwarf clawed frog</name>
    <dbReference type="NCBI Taxonomy" id="247094"/>
    <lineage>
        <taxon>Eukaryota</taxon>
        <taxon>Metazoa</taxon>
        <taxon>Chordata</taxon>
        <taxon>Craniata</taxon>
        <taxon>Vertebrata</taxon>
        <taxon>Euteleostomi</taxon>
        <taxon>Amphibia</taxon>
        <taxon>Batrachia</taxon>
        <taxon>Anura</taxon>
        <taxon>Pipoidea</taxon>
        <taxon>Pipidae</taxon>
        <taxon>Pipinae</taxon>
        <taxon>Hymenochirus</taxon>
    </lineage>
</organism>
<evidence type="ECO:0000256" key="9">
    <source>
        <dbReference type="RuleBase" id="RU000688"/>
    </source>
</evidence>
<feature type="transmembrane region" description="Helical" evidence="10">
    <location>
        <begin position="209"/>
        <end position="232"/>
    </location>
</feature>
<feature type="transmembrane region" description="Helical" evidence="10">
    <location>
        <begin position="164"/>
        <end position="182"/>
    </location>
</feature>
<dbReference type="SUPFAM" id="SSF81321">
    <property type="entry name" value="Family A G protein-coupled receptor-like"/>
    <property type="match status" value="1"/>
</dbReference>
<dbReference type="Proteomes" id="UP000812440">
    <property type="component" value="Chromosome 2"/>
</dbReference>
<evidence type="ECO:0000256" key="2">
    <source>
        <dbReference type="ARBA" id="ARBA00022475"/>
    </source>
</evidence>
<dbReference type="InterPro" id="IPR000276">
    <property type="entry name" value="GPCR_Rhodpsn"/>
</dbReference>
<dbReference type="PROSITE" id="PS50262">
    <property type="entry name" value="G_PROTEIN_RECEP_F1_2"/>
    <property type="match status" value="1"/>
</dbReference>
<reference evidence="12" key="1">
    <citation type="thesis" date="2020" institute="ProQuest LLC" country="789 East Eisenhower Parkway, Ann Arbor, MI, USA">
        <title>Comparative Genomics and Chromosome Evolution.</title>
        <authorList>
            <person name="Mudd A.B."/>
        </authorList>
    </citation>
    <scope>NUCLEOTIDE SEQUENCE</scope>
    <source>
        <strain evidence="12">Female2</strain>
        <tissue evidence="12">Blood</tissue>
    </source>
</reference>
<evidence type="ECO:0000259" key="11">
    <source>
        <dbReference type="PROSITE" id="PS50262"/>
    </source>
</evidence>
<evidence type="ECO:0000256" key="3">
    <source>
        <dbReference type="ARBA" id="ARBA00022692"/>
    </source>
</evidence>
<feature type="transmembrane region" description="Helical" evidence="10">
    <location>
        <begin position="83"/>
        <end position="106"/>
    </location>
</feature>
<evidence type="ECO:0000313" key="12">
    <source>
        <dbReference type="EMBL" id="KAG8452475.1"/>
    </source>
</evidence>
<keyword evidence="6 10" id="KW-0472">Membrane</keyword>
<dbReference type="Gene3D" id="1.20.1070.10">
    <property type="entry name" value="Rhodopsin 7-helix transmembrane proteins"/>
    <property type="match status" value="1"/>
</dbReference>
<evidence type="ECO:0000256" key="1">
    <source>
        <dbReference type="ARBA" id="ARBA00004651"/>
    </source>
</evidence>
<evidence type="ECO:0000256" key="4">
    <source>
        <dbReference type="ARBA" id="ARBA00022989"/>
    </source>
</evidence>
<dbReference type="InterPro" id="IPR001350">
    <property type="entry name" value="G10D_rcpt"/>
</dbReference>
<feature type="transmembrane region" description="Helical" evidence="10">
    <location>
        <begin position="253"/>
        <end position="280"/>
    </location>
</feature>
<keyword evidence="7 9" id="KW-0675">Receptor</keyword>
<dbReference type="AlphaFoldDB" id="A0A8T2K4P3"/>
<evidence type="ECO:0000313" key="13">
    <source>
        <dbReference type="Proteomes" id="UP000812440"/>
    </source>
</evidence>
<dbReference type="GO" id="GO:0004930">
    <property type="term" value="F:G protein-coupled receptor activity"/>
    <property type="evidence" value="ECO:0007669"/>
    <property type="project" value="UniProtKB-KW"/>
</dbReference>
<keyword evidence="2" id="KW-1003">Cell membrane</keyword>
<dbReference type="PANTHER" id="PTHR24226:SF0">
    <property type="entry name" value="G-PROTEIN COUPLED RECEPTOR 182"/>
    <property type="match status" value="1"/>
</dbReference>
<comment type="caution">
    <text evidence="12">The sequence shown here is derived from an EMBL/GenBank/DDBJ whole genome shotgun (WGS) entry which is preliminary data.</text>
</comment>
<feature type="transmembrane region" description="Helical" evidence="10">
    <location>
        <begin position="292"/>
        <end position="318"/>
    </location>
</feature>
<feature type="transmembrane region" description="Helical" evidence="10">
    <location>
        <begin position="126"/>
        <end position="144"/>
    </location>
</feature>
<evidence type="ECO:0000256" key="8">
    <source>
        <dbReference type="ARBA" id="ARBA00023224"/>
    </source>
</evidence>
<dbReference type="EMBL" id="JAACNH010000002">
    <property type="protein sequence ID" value="KAG8452475.1"/>
    <property type="molecule type" value="Genomic_DNA"/>
</dbReference>
<comment type="subcellular location">
    <subcellularLocation>
        <location evidence="1">Cell membrane</location>
        <topology evidence="1">Multi-pass membrane protein</topology>
    </subcellularLocation>
</comment>
<feature type="transmembrane region" description="Helical" evidence="10">
    <location>
        <begin position="49"/>
        <end position="71"/>
    </location>
</feature>
<sequence>MAEERNMLSDDYGFEYHYEEIHNWTDLEHILNFTYSECDVNLNENVKLVFLFLIYLVIFIMGLAGNLLVLWVNWQSRRSKTSINIYIINMAVADLGVALTLPVWMLESMLEYTWLWGGFLCKFTHYFYFGNMFSSIFFLTALSVDRYLSITSSSVYWRQNQQRIRRVLCVGIWIMSAIFPLPEIVHMKQINSGDPICIFMAPLESFDEWSIAVSLLTIIVGFLIPFPIILVLNLMTAYHIKRSSRPESQKHHYLVYAYILTFLFSWLPYHVTLLLIVLHGNYIILHCKLVHILYFFYDIIDCISLLHCVINPILYNFLSKDFKGKFINAVVKYIPKDKINGAKQEERSTSTTEHSIVITKENVQQVNHLQPLPTA</sequence>
<dbReference type="OrthoDB" id="5963140at2759"/>
<keyword evidence="5 9" id="KW-0297">G-protein coupled receptor</keyword>
<evidence type="ECO:0000256" key="5">
    <source>
        <dbReference type="ARBA" id="ARBA00023040"/>
    </source>
</evidence>
<dbReference type="GO" id="GO:0005886">
    <property type="term" value="C:plasma membrane"/>
    <property type="evidence" value="ECO:0007669"/>
    <property type="project" value="UniProtKB-SubCell"/>
</dbReference>
<evidence type="ECO:0000256" key="10">
    <source>
        <dbReference type="SAM" id="Phobius"/>
    </source>
</evidence>
<proteinExistence type="inferred from homology"/>
<evidence type="ECO:0000256" key="7">
    <source>
        <dbReference type="ARBA" id="ARBA00023170"/>
    </source>
</evidence>
<dbReference type="PRINTS" id="PR00643">
    <property type="entry name" value="G10DORPHANR"/>
</dbReference>
<comment type="similarity">
    <text evidence="9">Belongs to the G-protein coupled receptor 1 family.</text>
</comment>
<dbReference type="PANTHER" id="PTHR24226">
    <property type="entry name" value="G-PROTEIN COUPLED RECEPTOR 182 AND ESTROGEN RECEPTOR 1"/>
    <property type="match status" value="1"/>
</dbReference>
<dbReference type="Pfam" id="PF00001">
    <property type="entry name" value="7tm_1"/>
    <property type="match status" value="1"/>
</dbReference>
<dbReference type="InterPro" id="IPR047143">
    <property type="entry name" value="GPER1-like"/>
</dbReference>
<keyword evidence="8 9" id="KW-0807">Transducer</keyword>
<protein>
    <recommendedName>
        <fullName evidence="11">G-protein coupled receptors family 1 profile domain-containing protein</fullName>
    </recommendedName>
</protein>
<dbReference type="CDD" id="cd14988">
    <property type="entry name" value="7tmA_GPR182"/>
    <property type="match status" value="1"/>
</dbReference>
<dbReference type="PROSITE" id="PS00237">
    <property type="entry name" value="G_PROTEIN_RECEP_F1_1"/>
    <property type="match status" value="1"/>
</dbReference>